<dbReference type="Proteomes" id="UP000244948">
    <property type="component" value="Unassembled WGS sequence"/>
</dbReference>
<dbReference type="RefSeq" id="WP_094567325.1">
    <property type="nucleotide sequence ID" value="NZ_BMXZ01000001.1"/>
</dbReference>
<proteinExistence type="predicted"/>
<keyword evidence="2" id="KW-1185">Reference proteome</keyword>
<name>A0A2U2AM95_9GAMM</name>
<evidence type="ECO:0000313" key="2">
    <source>
        <dbReference type="Proteomes" id="UP000244948"/>
    </source>
</evidence>
<dbReference type="AlphaFoldDB" id="A0A2U2AM95"/>
<protein>
    <submittedName>
        <fullName evidence="1">Uncharacterized protein</fullName>
    </submittedName>
</protein>
<gene>
    <name evidence="1" type="ORF">DC082_02015</name>
</gene>
<sequence>MVRLIFVILMIYLLYKVGRLLLRGLMLLIAAIYSFISEESQKQREKESLYQKERAWEVKQKVSQYQAQGDLPSWMNSDRINDFNQGVYQVLRGSGIGIEDAKRLLNHRNPYLRALYVAGRMERKGATYEEQKRAAGETLVALWQRADHRQLFSDHLE</sequence>
<comment type="caution">
    <text evidence="1">The sequence shown here is derived from an EMBL/GenBank/DDBJ whole genome shotgun (WGS) entry which is preliminary data.</text>
</comment>
<organism evidence="1 2">
    <name type="scientific">Ignatzschineria indica</name>
    <dbReference type="NCBI Taxonomy" id="472583"/>
    <lineage>
        <taxon>Bacteria</taxon>
        <taxon>Pseudomonadati</taxon>
        <taxon>Pseudomonadota</taxon>
        <taxon>Gammaproteobacteria</taxon>
        <taxon>Cardiobacteriales</taxon>
        <taxon>Ignatzschineriaceae</taxon>
        <taxon>Ignatzschineria</taxon>
    </lineage>
</organism>
<dbReference type="EMBL" id="QEWR01000002">
    <property type="protein sequence ID" value="PWD84342.1"/>
    <property type="molecule type" value="Genomic_DNA"/>
</dbReference>
<accession>A0A2U2AM95</accession>
<evidence type="ECO:0000313" key="1">
    <source>
        <dbReference type="EMBL" id="PWD84342.1"/>
    </source>
</evidence>
<reference evidence="1 2" key="1">
    <citation type="journal article" date="2018" name="Genome Announc.">
        <title>Ignatzschineria cameli sp. nov., isolated from necrotic foot tissue of dromedaries (Camelus dromedarius) and associated maggots (Wohlfahrtia species) in Dubai.</title>
        <authorList>
            <person name="Tsang C.C."/>
            <person name="Tang J.Y."/>
            <person name="Fong J.Y."/>
            <person name="Kinne J."/>
            <person name="Lee H.H."/>
            <person name="Joseph M."/>
            <person name="Jose S."/>
            <person name="Schuster R.K."/>
            <person name="Tang Y."/>
            <person name="Sivakumar S."/>
            <person name="Chen J.H."/>
            <person name="Teng J.L."/>
            <person name="Lau S.K."/>
            <person name="Wernery U."/>
            <person name="Woo P.C."/>
        </authorList>
    </citation>
    <scope>NUCLEOTIDE SEQUENCE [LARGE SCALE GENOMIC DNA]</scope>
    <source>
        <strain evidence="1 2">KCTC 22643</strain>
    </source>
</reference>